<organism evidence="1 2">
    <name type="scientific">Microbulbifer taiwanensis</name>
    <dbReference type="NCBI Taxonomy" id="986746"/>
    <lineage>
        <taxon>Bacteria</taxon>
        <taxon>Pseudomonadati</taxon>
        <taxon>Pseudomonadota</taxon>
        <taxon>Gammaproteobacteria</taxon>
        <taxon>Cellvibrionales</taxon>
        <taxon>Microbulbiferaceae</taxon>
        <taxon>Microbulbifer</taxon>
    </lineage>
</organism>
<evidence type="ECO:0000313" key="2">
    <source>
        <dbReference type="Proteomes" id="UP001596425"/>
    </source>
</evidence>
<evidence type="ECO:0000313" key="1">
    <source>
        <dbReference type="EMBL" id="MFC6633716.1"/>
    </source>
</evidence>
<protein>
    <recommendedName>
        <fullName evidence="3">DUF4347 domain-containing protein</fullName>
    </recommendedName>
</protein>
<comment type="caution">
    <text evidence="1">The sequence shown here is derived from an EMBL/GenBank/DDBJ whole genome shotgun (WGS) entry which is preliminary data.</text>
</comment>
<name>A0ABW1YMG6_9GAMM</name>
<sequence>MPIATLLFGALLSWRQQREGNPLKTAYTIVIGLGGGDESEVIESMVGLFLGKIHGEGGPIFIDPTGFPSSSNWQNYIATKHALDKQDIESIESDDVGIYIVSHGSGNNVGGLCAADLAALILELGFRAVRKICLVACNVGNSLKATAEDDIQTGINQSYIGSLCQALHPLTPMVAGYAGFVTVAHPKYPGRIGVPAPGGGWQLKRGYGAQAPGRKLIKNPGKRGRITVMTPEVRQKLKVIAQSPDGQTVNLVGWDQWHDF</sequence>
<evidence type="ECO:0008006" key="3">
    <source>
        <dbReference type="Google" id="ProtNLM"/>
    </source>
</evidence>
<dbReference type="RefSeq" id="WP_226864760.1">
    <property type="nucleotide sequence ID" value="NZ_JACZFR010000015.1"/>
</dbReference>
<dbReference type="EMBL" id="JBHSVR010000001">
    <property type="protein sequence ID" value="MFC6633716.1"/>
    <property type="molecule type" value="Genomic_DNA"/>
</dbReference>
<proteinExistence type="predicted"/>
<dbReference type="Proteomes" id="UP001596425">
    <property type="component" value="Unassembled WGS sequence"/>
</dbReference>
<gene>
    <name evidence="1" type="ORF">ACFQBM_10505</name>
</gene>
<keyword evidence="2" id="KW-1185">Reference proteome</keyword>
<accession>A0ABW1YMG6</accession>
<reference evidence="2" key="1">
    <citation type="journal article" date="2019" name="Int. J. Syst. Evol. Microbiol.">
        <title>The Global Catalogue of Microorganisms (GCM) 10K type strain sequencing project: providing services to taxonomists for standard genome sequencing and annotation.</title>
        <authorList>
            <consortium name="The Broad Institute Genomics Platform"/>
            <consortium name="The Broad Institute Genome Sequencing Center for Infectious Disease"/>
            <person name="Wu L."/>
            <person name="Ma J."/>
        </authorList>
    </citation>
    <scope>NUCLEOTIDE SEQUENCE [LARGE SCALE GENOMIC DNA]</scope>
    <source>
        <strain evidence="2">CGMCC 1.13718</strain>
    </source>
</reference>